<evidence type="ECO:0000256" key="1">
    <source>
        <dbReference type="ARBA" id="ARBA00004651"/>
    </source>
</evidence>
<dbReference type="InterPro" id="IPR001958">
    <property type="entry name" value="Tet-R_TetA/multi-R_MdtG-like"/>
</dbReference>
<evidence type="ECO:0000256" key="4">
    <source>
        <dbReference type="ARBA" id="ARBA00022989"/>
    </source>
</evidence>
<accession>A0A7W9WAD5</accession>
<evidence type="ECO:0000256" key="3">
    <source>
        <dbReference type="ARBA" id="ARBA00022692"/>
    </source>
</evidence>
<feature type="transmembrane region" description="Helical" evidence="6">
    <location>
        <begin position="303"/>
        <end position="320"/>
    </location>
</feature>
<keyword evidence="5 6" id="KW-0472">Membrane</keyword>
<keyword evidence="2" id="KW-0813">Transport</keyword>
<evidence type="ECO:0000259" key="7">
    <source>
        <dbReference type="PROSITE" id="PS50850"/>
    </source>
</evidence>
<dbReference type="GO" id="GO:0022857">
    <property type="term" value="F:transmembrane transporter activity"/>
    <property type="evidence" value="ECO:0007669"/>
    <property type="project" value="InterPro"/>
</dbReference>
<feature type="transmembrane region" description="Helical" evidence="6">
    <location>
        <begin position="21"/>
        <end position="40"/>
    </location>
</feature>
<feature type="transmembrane region" description="Helical" evidence="6">
    <location>
        <begin position="115"/>
        <end position="140"/>
    </location>
</feature>
<reference evidence="8 9" key="1">
    <citation type="submission" date="2020-08" db="EMBL/GenBank/DDBJ databases">
        <title>Genomic Encyclopedia of Type Strains, Phase IV (KMG-IV): sequencing the most valuable type-strain genomes for metagenomic binning, comparative biology and taxonomic classification.</title>
        <authorList>
            <person name="Goeker M."/>
        </authorList>
    </citation>
    <scope>NUCLEOTIDE SEQUENCE [LARGE SCALE GENOMIC DNA]</scope>
    <source>
        <strain evidence="8 9">DSM 23562</strain>
    </source>
</reference>
<dbReference type="AlphaFoldDB" id="A0A7W9WAD5"/>
<sequence>MRKRSSDASLPDDGFKAVLRPILLLALTVFIDLLGFGIILPNLPLYIKQAVGQSAGDAAFMGGLLAASYSLTQFLCAPFWGRYSDRVGRRPVILISLLGVGVAYIFFGLSNGHLWMLFTARLLAGVLSSASIGVAFAYVADVTTPQNRAKGMGLLGACFGLGFMMGPAIGGFLGKVSLSLPAYVAAGMALANFFLSSRLLPESLSPEERARLSAADRPGTLEQLRRVLTGPTIGLYALSFISILGFAAIEQAFGFFLLARGIATDKNLPERFGIIMAFVGIVGIIVQGGLIGRFVTRLGEGTVARIGMAVLVVGYIALTLPREWSWLVFLPTIPLSGGRSMMGPAISALITRKSTEGQGLNLSVQSSFDALARTIGPLLAGWLFKTFGPTMPYYFSAGITVVALVITVAVPSILTLSQDEEAR</sequence>
<feature type="transmembrane region" description="Helical" evidence="6">
    <location>
        <begin position="180"/>
        <end position="201"/>
    </location>
</feature>
<gene>
    <name evidence="8" type="ORF">HNQ39_005327</name>
</gene>
<dbReference type="RefSeq" id="WP_184203584.1">
    <property type="nucleotide sequence ID" value="NZ_JACHGW010000007.1"/>
</dbReference>
<dbReference type="SUPFAM" id="SSF103473">
    <property type="entry name" value="MFS general substrate transporter"/>
    <property type="match status" value="1"/>
</dbReference>
<dbReference type="InterPro" id="IPR011701">
    <property type="entry name" value="MFS"/>
</dbReference>
<dbReference type="InterPro" id="IPR036259">
    <property type="entry name" value="MFS_trans_sf"/>
</dbReference>
<feature type="transmembrane region" description="Helical" evidence="6">
    <location>
        <begin position="233"/>
        <end position="259"/>
    </location>
</feature>
<evidence type="ECO:0000256" key="5">
    <source>
        <dbReference type="ARBA" id="ARBA00023136"/>
    </source>
</evidence>
<evidence type="ECO:0000313" key="8">
    <source>
        <dbReference type="EMBL" id="MBB6053492.1"/>
    </source>
</evidence>
<feature type="transmembrane region" description="Helical" evidence="6">
    <location>
        <begin position="271"/>
        <end position="291"/>
    </location>
</feature>
<dbReference type="PROSITE" id="PS50850">
    <property type="entry name" value="MFS"/>
    <property type="match status" value="1"/>
</dbReference>
<keyword evidence="4 6" id="KW-1133">Transmembrane helix</keyword>
<feature type="domain" description="Major facilitator superfamily (MFS) profile" evidence="7">
    <location>
        <begin position="21"/>
        <end position="415"/>
    </location>
</feature>
<protein>
    <submittedName>
        <fullName evidence="8">Multidrug resistance protein</fullName>
    </submittedName>
</protein>
<dbReference type="PANTHER" id="PTHR23504:SF15">
    <property type="entry name" value="MAJOR FACILITATOR SUPERFAMILY (MFS) PROFILE DOMAIN-CONTAINING PROTEIN"/>
    <property type="match status" value="1"/>
</dbReference>
<keyword evidence="9" id="KW-1185">Reference proteome</keyword>
<dbReference type="PRINTS" id="PR01035">
    <property type="entry name" value="TCRTETA"/>
</dbReference>
<dbReference type="InterPro" id="IPR020846">
    <property type="entry name" value="MFS_dom"/>
</dbReference>
<evidence type="ECO:0000313" key="9">
    <source>
        <dbReference type="Proteomes" id="UP000520814"/>
    </source>
</evidence>
<feature type="transmembrane region" description="Helical" evidence="6">
    <location>
        <begin position="92"/>
        <end position="109"/>
    </location>
</feature>
<comment type="caution">
    <text evidence="8">The sequence shown here is derived from an EMBL/GenBank/DDBJ whole genome shotgun (WGS) entry which is preliminary data.</text>
</comment>
<organism evidence="8 9">
    <name type="scientific">Armatimonas rosea</name>
    <dbReference type="NCBI Taxonomy" id="685828"/>
    <lineage>
        <taxon>Bacteria</taxon>
        <taxon>Bacillati</taxon>
        <taxon>Armatimonadota</taxon>
        <taxon>Armatimonadia</taxon>
        <taxon>Armatimonadales</taxon>
        <taxon>Armatimonadaceae</taxon>
        <taxon>Armatimonas</taxon>
    </lineage>
</organism>
<proteinExistence type="predicted"/>
<keyword evidence="3 6" id="KW-0812">Transmembrane</keyword>
<dbReference type="PANTHER" id="PTHR23504">
    <property type="entry name" value="MAJOR FACILITATOR SUPERFAMILY DOMAIN-CONTAINING PROTEIN 10"/>
    <property type="match status" value="1"/>
</dbReference>
<dbReference type="Gene3D" id="1.20.1250.20">
    <property type="entry name" value="MFS general substrate transporter like domains"/>
    <property type="match status" value="1"/>
</dbReference>
<feature type="transmembrane region" description="Helical" evidence="6">
    <location>
        <begin position="60"/>
        <end position="80"/>
    </location>
</feature>
<name>A0A7W9WAD5_ARMRO</name>
<dbReference type="EMBL" id="JACHGW010000007">
    <property type="protein sequence ID" value="MBB6053492.1"/>
    <property type="molecule type" value="Genomic_DNA"/>
</dbReference>
<evidence type="ECO:0000256" key="6">
    <source>
        <dbReference type="SAM" id="Phobius"/>
    </source>
</evidence>
<evidence type="ECO:0000256" key="2">
    <source>
        <dbReference type="ARBA" id="ARBA00022448"/>
    </source>
</evidence>
<dbReference type="Proteomes" id="UP000520814">
    <property type="component" value="Unassembled WGS sequence"/>
</dbReference>
<dbReference type="Pfam" id="PF07690">
    <property type="entry name" value="MFS_1"/>
    <property type="match status" value="1"/>
</dbReference>
<comment type="subcellular location">
    <subcellularLocation>
        <location evidence="1">Cell membrane</location>
        <topology evidence="1">Multi-pass membrane protein</topology>
    </subcellularLocation>
</comment>
<feature type="transmembrane region" description="Helical" evidence="6">
    <location>
        <begin position="152"/>
        <end position="174"/>
    </location>
</feature>
<feature type="transmembrane region" description="Helical" evidence="6">
    <location>
        <begin position="393"/>
        <end position="416"/>
    </location>
</feature>
<dbReference type="GO" id="GO:0005886">
    <property type="term" value="C:plasma membrane"/>
    <property type="evidence" value="ECO:0007669"/>
    <property type="project" value="UniProtKB-SubCell"/>
</dbReference>